<dbReference type="RefSeq" id="WP_218142442.1">
    <property type="nucleotide sequence ID" value="NZ_BMGV01000017.1"/>
</dbReference>
<organism evidence="2 3">
    <name type="scientific">Cribrihabitans marinus</name>
    <dbReference type="NCBI Taxonomy" id="1227549"/>
    <lineage>
        <taxon>Bacteria</taxon>
        <taxon>Pseudomonadati</taxon>
        <taxon>Pseudomonadota</taxon>
        <taxon>Alphaproteobacteria</taxon>
        <taxon>Rhodobacterales</taxon>
        <taxon>Paracoccaceae</taxon>
        <taxon>Cribrihabitans</taxon>
    </lineage>
</organism>
<dbReference type="AlphaFoldDB" id="A0A1H7E318"/>
<dbReference type="InterPro" id="IPR032710">
    <property type="entry name" value="NTF2-like_dom_sf"/>
</dbReference>
<dbReference type="EMBL" id="FNYD01000019">
    <property type="protein sequence ID" value="SEK07487.1"/>
    <property type="molecule type" value="Genomic_DNA"/>
</dbReference>
<dbReference type="SUPFAM" id="SSF54427">
    <property type="entry name" value="NTF2-like"/>
    <property type="match status" value="1"/>
</dbReference>
<dbReference type="STRING" id="1227549.SAMN05444007_11922"/>
<dbReference type="InterPro" id="IPR037401">
    <property type="entry name" value="SnoaL-like"/>
</dbReference>
<sequence length="143" mass="15522">MTDAEDKQPDETITGAGMNADHPNLALLSKLDIRDLDASAPLFSDDFVWHNFNPNLPDVEGDYAGLDGLKQFFATIAGKTSGTFRVVPVSAFPFGDELVVVHARDFMEFDGNPIGIDVAVVWRIVEGKIAEGWDIPSAFTLAP</sequence>
<accession>A0A1H7E318</accession>
<dbReference type="Gene3D" id="3.10.450.50">
    <property type="match status" value="1"/>
</dbReference>
<evidence type="ECO:0000313" key="3">
    <source>
        <dbReference type="Proteomes" id="UP000199379"/>
    </source>
</evidence>
<reference evidence="2 3" key="1">
    <citation type="submission" date="2016-10" db="EMBL/GenBank/DDBJ databases">
        <authorList>
            <person name="de Groot N.N."/>
        </authorList>
    </citation>
    <scope>NUCLEOTIDE SEQUENCE [LARGE SCALE GENOMIC DNA]</scope>
    <source>
        <strain evidence="2 3">DSM 29340</strain>
    </source>
</reference>
<dbReference type="Pfam" id="PF12680">
    <property type="entry name" value="SnoaL_2"/>
    <property type="match status" value="1"/>
</dbReference>
<protein>
    <recommendedName>
        <fullName evidence="1">SnoaL-like domain-containing protein</fullName>
    </recommendedName>
</protein>
<evidence type="ECO:0000313" key="2">
    <source>
        <dbReference type="EMBL" id="SEK07487.1"/>
    </source>
</evidence>
<proteinExistence type="predicted"/>
<name>A0A1H7E318_9RHOB</name>
<dbReference type="Proteomes" id="UP000199379">
    <property type="component" value="Unassembled WGS sequence"/>
</dbReference>
<feature type="domain" description="SnoaL-like" evidence="1">
    <location>
        <begin position="34"/>
        <end position="131"/>
    </location>
</feature>
<gene>
    <name evidence="2" type="ORF">SAMN05444007_11922</name>
</gene>
<evidence type="ECO:0000259" key="1">
    <source>
        <dbReference type="Pfam" id="PF12680"/>
    </source>
</evidence>
<keyword evidence="3" id="KW-1185">Reference proteome</keyword>